<comment type="similarity">
    <text evidence="1">Belongs to the pyridoxamine 5'-phosphate oxidase family.</text>
</comment>
<protein>
    <submittedName>
        <fullName evidence="8">Pyridoxal 5'-phosphate synthase</fullName>
        <ecNumber evidence="8">1.4.3.5</ecNumber>
    </submittedName>
</protein>
<feature type="binding site" evidence="5">
    <location>
        <position position="191"/>
    </location>
    <ligand>
        <name>FMN</name>
        <dbReference type="ChEBI" id="CHEBI:58210"/>
    </ligand>
</feature>
<feature type="domain" description="Pyridoxine 5'-phosphate oxidase dimerisation C-terminal" evidence="7">
    <location>
        <begin position="179"/>
        <end position="219"/>
    </location>
</feature>
<feature type="binding site" evidence="5">
    <location>
        <position position="93"/>
    </location>
    <ligand>
        <name>FMN</name>
        <dbReference type="ChEBI" id="CHEBI:58210"/>
    </ligand>
</feature>
<dbReference type="PANTHER" id="PTHR10851">
    <property type="entry name" value="PYRIDOXINE-5-PHOSPHATE OXIDASE"/>
    <property type="match status" value="1"/>
</dbReference>
<dbReference type="PIRSF" id="PIRSF000190">
    <property type="entry name" value="Pyd_amn-ph_oxd"/>
    <property type="match status" value="1"/>
</dbReference>
<dbReference type="GO" id="GO:0008615">
    <property type="term" value="P:pyridoxine biosynthetic process"/>
    <property type="evidence" value="ECO:0007669"/>
    <property type="project" value="InterPro"/>
</dbReference>
<dbReference type="PANTHER" id="PTHR10851:SF0">
    <property type="entry name" value="PYRIDOXINE-5'-PHOSPHATE OXIDASE"/>
    <property type="match status" value="1"/>
</dbReference>
<dbReference type="GO" id="GO:0004733">
    <property type="term" value="F:pyridoxamine phosphate oxidase activity"/>
    <property type="evidence" value="ECO:0007669"/>
    <property type="project" value="UniProtKB-EC"/>
</dbReference>
<dbReference type="Pfam" id="PF10590">
    <property type="entry name" value="PNP_phzG_C"/>
    <property type="match status" value="1"/>
</dbReference>
<feature type="domain" description="Pyridoxamine 5'-phosphate oxidase N-terminal" evidence="6">
    <location>
        <begin position="42"/>
        <end position="127"/>
    </location>
</feature>
<comment type="cofactor">
    <cofactor evidence="5">
        <name>FMN</name>
        <dbReference type="ChEBI" id="CHEBI:58210"/>
    </cofactor>
    <text evidence="5">Binds 1 FMN per subunit.</text>
</comment>
<dbReference type="Pfam" id="PF01243">
    <property type="entry name" value="PNPOx_N"/>
    <property type="match status" value="1"/>
</dbReference>
<accession>A0AAU8K134</accession>
<evidence type="ECO:0000256" key="3">
    <source>
        <dbReference type="ARBA" id="ARBA00022643"/>
    </source>
</evidence>
<dbReference type="InterPro" id="IPR012349">
    <property type="entry name" value="Split_barrel_FMN-bd"/>
</dbReference>
<dbReference type="InterPro" id="IPR011576">
    <property type="entry name" value="Pyridox_Oxase_N"/>
</dbReference>
<keyword evidence="3 5" id="KW-0288">FMN</keyword>
<keyword evidence="2" id="KW-0285">Flavoprotein</keyword>
<feature type="binding site" evidence="5">
    <location>
        <position position="201"/>
    </location>
    <ligand>
        <name>FMN</name>
        <dbReference type="ChEBI" id="CHEBI:58210"/>
    </ligand>
</feature>
<dbReference type="EMBL" id="CP159872">
    <property type="protein sequence ID" value="XCM82339.1"/>
    <property type="molecule type" value="Genomic_DNA"/>
</dbReference>
<evidence type="ECO:0000256" key="2">
    <source>
        <dbReference type="ARBA" id="ARBA00022630"/>
    </source>
</evidence>
<dbReference type="GO" id="GO:0010181">
    <property type="term" value="F:FMN binding"/>
    <property type="evidence" value="ECO:0007669"/>
    <property type="project" value="InterPro"/>
</dbReference>
<evidence type="ECO:0000313" key="8">
    <source>
        <dbReference type="EMBL" id="XCM82339.1"/>
    </source>
</evidence>
<feature type="binding site" evidence="5">
    <location>
        <begin position="146"/>
        <end position="147"/>
    </location>
    <ligand>
        <name>FMN</name>
        <dbReference type="ChEBI" id="CHEBI:58210"/>
    </ligand>
</feature>
<sequence length="219" mass="23526">MAADGGLVEMLIAHPPMARELPGFDAERAPDEPAGLFTAWLTGALAAGVPDAQVVTLSTVDADGLPDARVLVLRDVDVPGAGWVFWAEADSPKGRQLAARPEAAMTVYWPALGRQVRIRGTVESAPAPRFLTRSPGAAAASLVGRQSEPLDSPAEYDAAFEAALARLSAEPEPAAQGHTVYTLRARSVEFWQGDPGRRHVRLRYTRTGPGRWDRTLLWP</sequence>
<dbReference type="InterPro" id="IPR019576">
    <property type="entry name" value="Pyridoxamine_oxidase_dimer_C"/>
</dbReference>
<reference evidence="8" key="1">
    <citation type="submission" date="2024-06" db="EMBL/GenBank/DDBJ databases">
        <title>The genome sequences of Kitasatospora sp. strain HUAS MG31.</title>
        <authorList>
            <person name="Mo P."/>
        </authorList>
    </citation>
    <scope>NUCLEOTIDE SEQUENCE</scope>
    <source>
        <strain evidence="8">HUAS MG31</strain>
    </source>
</reference>
<organism evidence="8">
    <name type="scientific">Kitasatospora camelliae</name>
    <dbReference type="NCBI Taxonomy" id="3156397"/>
    <lineage>
        <taxon>Bacteria</taxon>
        <taxon>Bacillati</taxon>
        <taxon>Actinomycetota</taxon>
        <taxon>Actinomycetes</taxon>
        <taxon>Kitasatosporales</taxon>
        <taxon>Streptomycetaceae</taxon>
        <taxon>Kitasatospora</taxon>
    </lineage>
</organism>
<evidence type="ECO:0000259" key="6">
    <source>
        <dbReference type="Pfam" id="PF01243"/>
    </source>
</evidence>
<dbReference type="RefSeq" id="WP_354643271.1">
    <property type="nucleotide sequence ID" value="NZ_CP159872.1"/>
</dbReference>
<dbReference type="EC" id="1.4.3.5" evidence="8"/>
<gene>
    <name evidence="8" type="ORF">ABWK59_27205</name>
</gene>
<dbReference type="AlphaFoldDB" id="A0AAU8K134"/>
<dbReference type="Gene3D" id="2.30.110.10">
    <property type="entry name" value="Electron Transport, Fmn-binding Protein, Chain A"/>
    <property type="match status" value="1"/>
</dbReference>
<dbReference type="NCBIfam" id="NF004231">
    <property type="entry name" value="PRK05679.1"/>
    <property type="match status" value="1"/>
</dbReference>
<evidence type="ECO:0000259" key="7">
    <source>
        <dbReference type="Pfam" id="PF10590"/>
    </source>
</evidence>
<evidence type="ECO:0000256" key="4">
    <source>
        <dbReference type="ARBA" id="ARBA00023002"/>
    </source>
</evidence>
<dbReference type="KEGG" id="kcm:ABWK59_27205"/>
<feature type="binding site" evidence="5">
    <location>
        <position position="115"/>
    </location>
    <ligand>
        <name>FMN</name>
        <dbReference type="ChEBI" id="CHEBI:58210"/>
    </ligand>
</feature>
<evidence type="ECO:0000256" key="1">
    <source>
        <dbReference type="ARBA" id="ARBA00007301"/>
    </source>
</evidence>
<proteinExistence type="inferred from homology"/>
<evidence type="ECO:0000256" key="5">
    <source>
        <dbReference type="PIRSR" id="PIRSR000190-2"/>
    </source>
</evidence>
<keyword evidence="4 8" id="KW-0560">Oxidoreductase</keyword>
<dbReference type="SUPFAM" id="SSF50475">
    <property type="entry name" value="FMN-binding split barrel"/>
    <property type="match status" value="1"/>
</dbReference>
<dbReference type="InterPro" id="IPR000659">
    <property type="entry name" value="Pyridox_Oxase"/>
</dbReference>
<name>A0AAU8K134_9ACTN</name>